<dbReference type="EMBL" id="JAPESX010000520">
    <property type="protein sequence ID" value="KAJ8120901.1"/>
    <property type="molecule type" value="Genomic_DNA"/>
</dbReference>
<sequence>MKSRTIVVNTLVSLVGASPLQPRQLLDFDLLDSAPKPAVHTISIGEQPHTVVYDLPAATQAAVADPLPVEAVTKRGLKARTDDSCTSLAAGAGPVPNPDTADTFLAYDAFSTAANSAPVPSGYYQTFGNLQASNNAYGYSGYSTLESYDTQECARRCNNVDSCSGFNIYFERDPSIVPGASCPDPLSTTVIKCVYWGGYISTDNANNFGQWREQFHVVIAGSNGYMKNELYTIPGFTGESLGDASINAPLNCLGQDTYMGAKIFTTSFFDVGLCAAACTSQNEYNIAHPPSTGSPKLCNFFVTYLSEVNGSPEGQYCAMYTQYWNSSYATNDGQWRGEDHYTNNYVFSYTSTSYVDTTVCPGSNSTIIKRSLLRSAASVE</sequence>
<organism evidence="1 2">
    <name type="scientific">Nemania bipapillata</name>
    <dbReference type="NCBI Taxonomy" id="110536"/>
    <lineage>
        <taxon>Eukaryota</taxon>
        <taxon>Fungi</taxon>
        <taxon>Dikarya</taxon>
        <taxon>Ascomycota</taxon>
        <taxon>Pezizomycotina</taxon>
        <taxon>Sordariomycetes</taxon>
        <taxon>Xylariomycetidae</taxon>
        <taxon>Xylariales</taxon>
        <taxon>Xylariaceae</taxon>
        <taxon>Nemania</taxon>
    </lineage>
</organism>
<evidence type="ECO:0000313" key="2">
    <source>
        <dbReference type="Proteomes" id="UP001153334"/>
    </source>
</evidence>
<gene>
    <name evidence="1" type="ORF">ONZ43_g2512</name>
</gene>
<reference evidence="1" key="1">
    <citation type="submission" date="2022-11" db="EMBL/GenBank/DDBJ databases">
        <title>Genome Sequence of Nemania bipapillata.</title>
        <authorList>
            <person name="Buettner E."/>
        </authorList>
    </citation>
    <scope>NUCLEOTIDE SEQUENCE</scope>
    <source>
        <strain evidence="1">CP14</strain>
    </source>
</reference>
<protein>
    <submittedName>
        <fullName evidence="1">Uncharacterized protein</fullName>
    </submittedName>
</protein>
<keyword evidence="2" id="KW-1185">Reference proteome</keyword>
<dbReference type="Proteomes" id="UP001153334">
    <property type="component" value="Unassembled WGS sequence"/>
</dbReference>
<evidence type="ECO:0000313" key="1">
    <source>
        <dbReference type="EMBL" id="KAJ8120901.1"/>
    </source>
</evidence>
<accession>A0ACC2J0J2</accession>
<name>A0ACC2J0J2_9PEZI</name>
<proteinExistence type="predicted"/>
<comment type="caution">
    <text evidence="1">The sequence shown here is derived from an EMBL/GenBank/DDBJ whole genome shotgun (WGS) entry which is preliminary data.</text>
</comment>